<reference evidence="5" key="1">
    <citation type="journal article" date="2014" name="Int. J. Syst. Evol. Microbiol.">
        <title>Complete genome sequence of Corynebacterium casei LMG S-19264T (=DSM 44701T), isolated from a smear-ripened cheese.</title>
        <authorList>
            <consortium name="US DOE Joint Genome Institute (JGI-PGF)"/>
            <person name="Walter F."/>
            <person name="Albersmeier A."/>
            <person name="Kalinowski J."/>
            <person name="Ruckert C."/>
        </authorList>
    </citation>
    <scope>NUCLEOTIDE SEQUENCE</scope>
    <source>
        <strain evidence="5">JCM 4386</strain>
    </source>
</reference>
<dbReference type="EMBL" id="BMTL01000022">
    <property type="protein sequence ID" value="GGS06180.1"/>
    <property type="molecule type" value="Genomic_DNA"/>
</dbReference>
<dbReference type="GO" id="GO:0012505">
    <property type="term" value="C:endomembrane system"/>
    <property type="evidence" value="ECO:0007669"/>
    <property type="project" value="UniProtKB-ARBA"/>
</dbReference>
<proteinExistence type="predicted"/>
<gene>
    <name evidence="5" type="ORF">GCM10010269_51480</name>
</gene>
<keyword evidence="2" id="KW-0333">Golgi apparatus</keyword>
<evidence type="ECO:0000256" key="3">
    <source>
        <dbReference type="ARBA" id="ARBA00023121"/>
    </source>
</evidence>
<evidence type="ECO:0008006" key="7">
    <source>
        <dbReference type="Google" id="ProtNLM"/>
    </source>
</evidence>
<dbReference type="Gene3D" id="1.10.3630.10">
    <property type="entry name" value="yeast vps74-n-term truncation variant domain like"/>
    <property type="match status" value="1"/>
</dbReference>
<dbReference type="Pfam" id="PF05719">
    <property type="entry name" value="GPP34"/>
    <property type="match status" value="1"/>
</dbReference>
<keyword evidence="3" id="KW-0446">Lipid-binding</keyword>
<evidence type="ECO:0000256" key="4">
    <source>
        <dbReference type="ARBA" id="ARBA00023136"/>
    </source>
</evidence>
<evidence type="ECO:0000313" key="5">
    <source>
        <dbReference type="EMBL" id="GGS06180.1"/>
    </source>
</evidence>
<comment type="caution">
    <text evidence="5">The sequence shown here is derived from an EMBL/GenBank/DDBJ whole genome shotgun (WGS) entry which is preliminary data.</text>
</comment>
<evidence type="ECO:0000256" key="1">
    <source>
        <dbReference type="ARBA" id="ARBA00004255"/>
    </source>
</evidence>
<protein>
    <recommendedName>
        <fullName evidence="7">GPP34 family phosphoprotein</fullName>
    </recommendedName>
</protein>
<dbReference type="InterPro" id="IPR008628">
    <property type="entry name" value="GPP34-like"/>
</dbReference>
<dbReference type="Proteomes" id="UP000606194">
    <property type="component" value="Unassembled WGS sequence"/>
</dbReference>
<keyword evidence="4" id="KW-0472">Membrane</keyword>
<dbReference type="AlphaFoldDB" id="A0A918G0C9"/>
<dbReference type="GO" id="GO:0005737">
    <property type="term" value="C:cytoplasm"/>
    <property type="evidence" value="ECO:0007669"/>
    <property type="project" value="UniProtKB-ARBA"/>
</dbReference>
<name>A0A918G0C9_9ACTN</name>
<organism evidence="5 6">
    <name type="scientific">Streptomyces humidus</name>
    <dbReference type="NCBI Taxonomy" id="52259"/>
    <lineage>
        <taxon>Bacteria</taxon>
        <taxon>Bacillati</taxon>
        <taxon>Actinomycetota</taxon>
        <taxon>Actinomycetes</taxon>
        <taxon>Kitasatosporales</taxon>
        <taxon>Streptomycetaceae</taxon>
        <taxon>Streptomyces</taxon>
    </lineage>
</organism>
<evidence type="ECO:0000256" key="2">
    <source>
        <dbReference type="ARBA" id="ARBA00023034"/>
    </source>
</evidence>
<dbReference type="InterPro" id="IPR038261">
    <property type="entry name" value="GPP34-like_sf"/>
</dbReference>
<comment type="subcellular location">
    <subcellularLocation>
        <location evidence="1">Golgi apparatus membrane</location>
        <topology evidence="1">Peripheral membrane protein</topology>
        <orientation evidence="1">Cytoplasmic side</orientation>
    </subcellularLocation>
</comment>
<sequence>MIVALDVPPVRDVGQGDLSLALAGAEAVDLVRAGAFVLDGDLIVPGPPTAPQDRLLAEAEASFVRTEPYESVEDWLWRRGRDLAAAYAARLAADGLVVRPRGRLLARSAPAVPVDSPARRRATARWASDEPVLATLATAVGLREEPAEGFPGPLDDAVVTVLASAGDALAELEAVRQRRSIEDAGFDNMWQAL</sequence>
<accession>A0A918G0C9</accession>
<reference evidence="5" key="2">
    <citation type="submission" date="2020-09" db="EMBL/GenBank/DDBJ databases">
        <authorList>
            <person name="Sun Q."/>
            <person name="Ohkuma M."/>
        </authorList>
    </citation>
    <scope>NUCLEOTIDE SEQUENCE</scope>
    <source>
        <strain evidence="5">JCM 4386</strain>
    </source>
</reference>
<dbReference type="GO" id="GO:0070273">
    <property type="term" value="F:phosphatidylinositol-4-phosphate binding"/>
    <property type="evidence" value="ECO:0007669"/>
    <property type="project" value="InterPro"/>
</dbReference>
<evidence type="ECO:0000313" key="6">
    <source>
        <dbReference type="Proteomes" id="UP000606194"/>
    </source>
</evidence>
<keyword evidence="6" id="KW-1185">Reference proteome</keyword>